<reference evidence="1 2" key="1">
    <citation type="submission" date="2020-01" db="EMBL/GenBank/DDBJ databases">
        <title>Sphingomonas sp. strain CSW-10.</title>
        <authorList>
            <person name="Chen W.-M."/>
        </authorList>
    </citation>
    <scope>NUCLEOTIDE SEQUENCE [LARGE SCALE GENOMIC DNA]</scope>
    <source>
        <strain evidence="1 2">CSW-10</strain>
    </source>
</reference>
<dbReference type="RefSeq" id="WP_169943728.1">
    <property type="nucleotide sequence ID" value="NZ_CP053015.1"/>
</dbReference>
<dbReference type="AlphaFoldDB" id="A0A6M4AR28"/>
<sequence>MWRWSTVNYQCHPNYQCRFSGTFLISPGQQTDRYDVSLNITQVDSPGTIVERQGEAEQDCVGIRTGSRLSMQCTVDRARYPTWSPDDFTFEVSPDGRSLTGFMLGDPPADITGTKL</sequence>
<dbReference type="KEGG" id="slan:GV829_02790"/>
<evidence type="ECO:0000313" key="2">
    <source>
        <dbReference type="Proteomes" id="UP000503018"/>
    </source>
</evidence>
<organism evidence="1 2">
    <name type="scientific">Sphingomonas lacunae</name>
    <dbReference type="NCBI Taxonomy" id="2698828"/>
    <lineage>
        <taxon>Bacteria</taxon>
        <taxon>Pseudomonadati</taxon>
        <taxon>Pseudomonadota</taxon>
        <taxon>Alphaproteobacteria</taxon>
        <taxon>Sphingomonadales</taxon>
        <taxon>Sphingomonadaceae</taxon>
        <taxon>Sphingomonas</taxon>
    </lineage>
</organism>
<protein>
    <submittedName>
        <fullName evidence="1">Uncharacterized protein</fullName>
    </submittedName>
</protein>
<evidence type="ECO:0000313" key="1">
    <source>
        <dbReference type="EMBL" id="QJQ31508.1"/>
    </source>
</evidence>
<dbReference type="Proteomes" id="UP000503018">
    <property type="component" value="Chromosome"/>
</dbReference>
<keyword evidence="2" id="KW-1185">Reference proteome</keyword>
<proteinExistence type="predicted"/>
<dbReference type="EMBL" id="CP053015">
    <property type="protein sequence ID" value="QJQ31508.1"/>
    <property type="molecule type" value="Genomic_DNA"/>
</dbReference>
<gene>
    <name evidence="1" type="ORF">GV829_02790</name>
</gene>
<name>A0A6M4AR28_9SPHN</name>
<accession>A0A6M4AR28</accession>